<dbReference type="RefSeq" id="WP_129439738.1">
    <property type="nucleotide sequence ID" value="NZ_CP035492.1"/>
</dbReference>
<sequence>MRNFSWKYFTLTGDVESFLLYKEVNKIGSGQEADAAAADGSLEAELEETAVELDS</sequence>
<dbReference type="EMBL" id="CP035492">
    <property type="protein sequence ID" value="QAY66297.1"/>
    <property type="molecule type" value="Genomic_DNA"/>
</dbReference>
<reference evidence="1 2" key="1">
    <citation type="submission" date="2019-01" db="EMBL/GenBank/DDBJ databases">
        <title>Genome sequencing of strain FW100M-2.</title>
        <authorList>
            <person name="Heo J."/>
            <person name="Kim S.-J."/>
            <person name="Kim J.-S."/>
            <person name="Hong S.-B."/>
            <person name="Kwon S.-W."/>
        </authorList>
    </citation>
    <scope>NUCLEOTIDE SEQUENCE [LARGE SCALE GENOMIC DNA]</scope>
    <source>
        <strain evidence="1 2">FW100M-2</strain>
    </source>
</reference>
<dbReference type="AlphaFoldDB" id="A0A4P6EZZ2"/>
<evidence type="ECO:0000313" key="1">
    <source>
        <dbReference type="EMBL" id="QAY66297.1"/>
    </source>
</evidence>
<proteinExistence type="predicted"/>
<dbReference type="InterPro" id="IPR025617">
    <property type="entry name" value="YqzL"/>
</dbReference>
<evidence type="ECO:0000313" key="2">
    <source>
        <dbReference type="Proteomes" id="UP000293568"/>
    </source>
</evidence>
<dbReference type="KEGG" id="pprt:ET464_07665"/>
<organism evidence="1 2">
    <name type="scientific">Paenibacillus protaetiae</name>
    <dbReference type="NCBI Taxonomy" id="2509456"/>
    <lineage>
        <taxon>Bacteria</taxon>
        <taxon>Bacillati</taxon>
        <taxon>Bacillota</taxon>
        <taxon>Bacilli</taxon>
        <taxon>Bacillales</taxon>
        <taxon>Paenibacillaceae</taxon>
        <taxon>Paenibacillus</taxon>
    </lineage>
</organism>
<dbReference type="Pfam" id="PF14006">
    <property type="entry name" value="YqzL"/>
    <property type="match status" value="1"/>
</dbReference>
<protein>
    <submittedName>
        <fullName evidence="1">YqzL family protein</fullName>
    </submittedName>
</protein>
<gene>
    <name evidence="1" type="ORF">ET464_07665</name>
</gene>
<name>A0A4P6EZZ2_9BACL</name>
<keyword evidence="2" id="KW-1185">Reference proteome</keyword>
<dbReference type="Proteomes" id="UP000293568">
    <property type="component" value="Chromosome"/>
</dbReference>
<accession>A0A4P6EZZ2</accession>